<dbReference type="AlphaFoldDB" id="A0A2T0XMY1"/>
<dbReference type="Gene3D" id="1.10.10.10">
    <property type="entry name" value="Winged helix-like DNA-binding domain superfamily/Winged helix DNA-binding domain"/>
    <property type="match status" value="1"/>
</dbReference>
<organism evidence="1 2">
    <name type="scientific">Marinilabilia salmonicolor</name>
    <dbReference type="NCBI Taxonomy" id="989"/>
    <lineage>
        <taxon>Bacteria</taxon>
        <taxon>Pseudomonadati</taxon>
        <taxon>Bacteroidota</taxon>
        <taxon>Bacteroidia</taxon>
        <taxon>Marinilabiliales</taxon>
        <taxon>Marinilabiliaceae</taxon>
        <taxon>Marinilabilia</taxon>
    </lineage>
</organism>
<dbReference type="Pfam" id="PF02082">
    <property type="entry name" value="Rrf2"/>
    <property type="match status" value="1"/>
</dbReference>
<reference evidence="1 2" key="1">
    <citation type="submission" date="2018-07" db="EMBL/GenBank/DDBJ databases">
        <title>Freshwater and sediment microbial communities from various areas in North America, analyzing microbe dynamics in response to fracking.</title>
        <authorList>
            <person name="Lamendella R."/>
        </authorList>
    </citation>
    <scope>NUCLEOTIDE SEQUENCE [LARGE SCALE GENOMIC DNA]</scope>
    <source>
        <strain evidence="1 2">160A</strain>
    </source>
</reference>
<dbReference type="GO" id="GO:0005829">
    <property type="term" value="C:cytosol"/>
    <property type="evidence" value="ECO:0007669"/>
    <property type="project" value="TreeGrafter"/>
</dbReference>
<keyword evidence="2" id="KW-1185">Reference proteome</keyword>
<protein>
    <submittedName>
        <fullName evidence="1">BadM/Rrf2 family transcriptional regulator</fullName>
    </submittedName>
</protein>
<dbReference type="NCBIfam" id="TIGR00738">
    <property type="entry name" value="rrf2_super"/>
    <property type="match status" value="1"/>
</dbReference>
<evidence type="ECO:0000313" key="1">
    <source>
        <dbReference type="EMBL" id="RCW38424.1"/>
    </source>
</evidence>
<dbReference type="GO" id="GO:0003700">
    <property type="term" value="F:DNA-binding transcription factor activity"/>
    <property type="evidence" value="ECO:0007669"/>
    <property type="project" value="TreeGrafter"/>
</dbReference>
<dbReference type="EMBL" id="QPIZ01000004">
    <property type="protein sequence ID" value="RCW38424.1"/>
    <property type="molecule type" value="Genomic_DNA"/>
</dbReference>
<dbReference type="InterPro" id="IPR036388">
    <property type="entry name" value="WH-like_DNA-bd_sf"/>
</dbReference>
<dbReference type="PANTHER" id="PTHR33221:SF9">
    <property type="entry name" value="RRF2 FAMILY PROTEIN"/>
    <property type="match status" value="1"/>
</dbReference>
<dbReference type="RefSeq" id="WP_106152813.1">
    <property type="nucleotide sequence ID" value="NZ_PVTS01000006.1"/>
</dbReference>
<dbReference type="STRING" id="1168289.GCA_000259075_00001"/>
<dbReference type="SUPFAM" id="SSF46785">
    <property type="entry name" value="Winged helix' DNA-binding domain"/>
    <property type="match status" value="1"/>
</dbReference>
<dbReference type="PROSITE" id="PS51197">
    <property type="entry name" value="HTH_RRF2_2"/>
    <property type="match status" value="1"/>
</dbReference>
<dbReference type="InterPro" id="IPR036390">
    <property type="entry name" value="WH_DNA-bd_sf"/>
</dbReference>
<accession>A0A2T0XMY1</accession>
<dbReference type="OrthoDB" id="213028at2"/>
<name>A0A2T0XMY1_9BACT</name>
<evidence type="ECO:0000313" key="2">
    <source>
        <dbReference type="Proteomes" id="UP000252733"/>
    </source>
</evidence>
<sequence>MSNIVALTEAASIGLHSMVLIARSDEVLNVLKISEFIGSSKHHVAKIMQRLSKAGFVSSNRGPSGGFVLKQLPSEITLLNIYEAIEGPLSVQTCPMDRPTCPFGECLLGDMSLRVSGEIRDYLAGRTLQDYL</sequence>
<comment type="caution">
    <text evidence="1">The sequence shown here is derived from an EMBL/GenBank/DDBJ whole genome shotgun (WGS) entry which is preliminary data.</text>
</comment>
<gene>
    <name evidence="1" type="ORF">DFO77_104182</name>
</gene>
<dbReference type="Proteomes" id="UP000252733">
    <property type="component" value="Unassembled WGS sequence"/>
</dbReference>
<dbReference type="PANTHER" id="PTHR33221">
    <property type="entry name" value="WINGED HELIX-TURN-HELIX TRANSCRIPTIONAL REGULATOR, RRF2 FAMILY"/>
    <property type="match status" value="1"/>
</dbReference>
<dbReference type="InterPro" id="IPR000944">
    <property type="entry name" value="Tscrpt_reg_Rrf2"/>
</dbReference>
<proteinExistence type="predicted"/>